<dbReference type="GO" id="GO:0035999">
    <property type="term" value="P:tetrahydrofolate interconversion"/>
    <property type="evidence" value="ECO:0007669"/>
    <property type="project" value="TreeGrafter"/>
</dbReference>
<organism evidence="9 10">
    <name type="scientific">Candidatus Coprovicinus avistercoris</name>
    <dbReference type="NCBI Taxonomy" id="2840754"/>
    <lineage>
        <taxon>Bacteria</taxon>
        <taxon>Bacillati</taxon>
        <taxon>Actinomycetota</taxon>
        <taxon>Coriobacteriia</taxon>
        <taxon>Coriobacteriales</taxon>
        <taxon>Coriobacteriaceae</taxon>
        <taxon>Coriobacteriaceae incertae sedis</taxon>
        <taxon>Candidatus Coprovicinus</taxon>
    </lineage>
</organism>
<dbReference type="Proteomes" id="UP000824078">
    <property type="component" value="Unassembled WGS sequence"/>
</dbReference>
<keyword evidence="6 8" id="KW-0560">Oxidoreductase</keyword>
<evidence type="ECO:0000256" key="2">
    <source>
        <dbReference type="ARBA" id="ARBA00004777"/>
    </source>
</evidence>
<dbReference type="GO" id="GO:0106312">
    <property type="term" value="F:methylenetetrahydrofolate reductase (NADH) activity"/>
    <property type="evidence" value="ECO:0007669"/>
    <property type="project" value="UniProtKB-EC"/>
</dbReference>
<reference evidence="9" key="2">
    <citation type="journal article" date="2021" name="PeerJ">
        <title>Extensive microbial diversity within the chicken gut microbiome revealed by metagenomics and culture.</title>
        <authorList>
            <person name="Gilroy R."/>
            <person name="Ravi A."/>
            <person name="Getino M."/>
            <person name="Pursley I."/>
            <person name="Horton D.L."/>
            <person name="Alikhan N.F."/>
            <person name="Baker D."/>
            <person name="Gharbi K."/>
            <person name="Hall N."/>
            <person name="Watson M."/>
            <person name="Adriaenssens E.M."/>
            <person name="Foster-Nyarko E."/>
            <person name="Jarju S."/>
            <person name="Secka A."/>
            <person name="Antonio M."/>
            <person name="Oren A."/>
            <person name="Chaudhuri R.R."/>
            <person name="La Ragione R."/>
            <person name="Hildebrand F."/>
            <person name="Pallen M.J."/>
        </authorList>
    </citation>
    <scope>NUCLEOTIDE SEQUENCE</scope>
    <source>
        <strain evidence="9">ChiHjej12B11-29160</strain>
    </source>
</reference>
<dbReference type="Gene3D" id="3.20.20.220">
    <property type="match status" value="1"/>
</dbReference>
<evidence type="ECO:0000256" key="6">
    <source>
        <dbReference type="ARBA" id="ARBA00023002"/>
    </source>
</evidence>
<proteinExistence type="inferred from homology"/>
<dbReference type="SUPFAM" id="SSF51730">
    <property type="entry name" value="FAD-linked oxidoreductase"/>
    <property type="match status" value="1"/>
</dbReference>
<comment type="pathway">
    <text evidence="2 8">One-carbon metabolism; tetrahydrofolate interconversion.</text>
</comment>
<evidence type="ECO:0000256" key="3">
    <source>
        <dbReference type="ARBA" id="ARBA00006743"/>
    </source>
</evidence>
<dbReference type="AlphaFoldDB" id="A0A9D1L4T7"/>
<comment type="similarity">
    <text evidence="3 8">Belongs to the methylenetetrahydrofolate reductase family.</text>
</comment>
<dbReference type="InterPro" id="IPR003171">
    <property type="entry name" value="Mehydrof_redctse-like"/>
</dbReference>
<evidence type="ECO:0000256" key="7">
    <source>
        <dbReference type="ARBA" id="ARBA00048628"/>
    </source>
</evidence>
<evidence type="ECO:0000313" key="9">
    <source>
        <dbReference type="EMBL" id="HIU23976.1"/>
    </source>
</evidence>
<dbReference type="GO" id="GO:0071949">
    <property type="term" value="F:FAD binding"/>
    <property type="evidence" value="ECO:0007669"/>
    <property type="project" value="TreeGrafter"/>
</dbReference>
<dbReference type="CDD" id="cd00537">
    <property type="entry name" value="MTHFR"/>
    <property type="match status" value="1"/>
</dbReference>
<evidence type="ECO:0000256" key="4">
    <source>
        <dbReference type="ARBA" id="ARBA00022630"/>
    </source>
</evidence>
<evidence type="ECO:0000256" key="1">
    <source>
        <dbReference type="ARBA" id="ARBA00001974"/>
    </source>
</evidence>
<comment type="catalytic activity">
    <reaction evidence="7">
        <text>(6S)-5-methyl-5,6,7,8-tetrahydrofolate + NAD(+) = (6R)-5,10-methylene-5,6,7,8-tetrahydrofolate + NADH + H(+)</text>
        <dbReference type="Rhea" id="RHEA:19821"/>
        <dbReference type="ChEBI" id="CHEBI:15378"/>
        <dbReference type="ChEBI" id="CHEBI:15636"/>
        <dbReference type="ChEBI" id="CHEBI:18608"/>
        <dbReference type="ChEBI" id="CHEBI:57540"/>
        <dbReference type="ChEBI" id="CHEBI:57945"/>
        <dbReference type="EC" id="1.5.1.54"/>
    </reaction>
    <physiologicalReaction direction="right-to-left" evidence="7">
        <dbReference type="Rhea" id="RHEA:19823"/>
    </physiologicalReaction>
</comment>
<dbReference type="PANTHER" id="PTHR45754">
    <property type="entry name" value="METHYLENETETRAHYDROFOLATE REDUCTASE"/>
    <property type="match status" value="1"/>
</dbReference>
<evidence type="ECO:0000256" key="8">
    <source>
        <dbReference type="RuleBase" id="RU003862"/>
    </source>
</evidence>
<name>A0A9D1L4T7_9ACTN</name>
<evidence type="ECO:0000256" key="5">
    <source>
        <dbReference type="ARBA" id="ARBA00022827"/>
    </source>
</evidence>
<reference evidence="9" key="1">
    <citation type="submission" date="2020-10" db="EMBL/GenBank/DDBJ databases">
        <authorList>
            <person name="Gilroy R."/>
        </authorList>
    </citation>
    <scope>NUCLEOTIDE SEQUENCE</scope>
    <source>
        <strain evidence="9">ChiHjej12B11-29160</strain>
    </source>
</reference>
<comment type="caution">
    <text evidence="9">The sequence shown here is derived from an EMBL/GenBank/DDBJ whole genome shotgun (WGS) entry which is preliminary data.</text>
</comment>
<dbReference type="GO" id="GO:0005829">
    <property type="term" value="C:cytosol"/>
    <property type="evidence" value="ECO:0007669"/>
    <property type="project" value="TreeGrafter"/>
</dbReference>
<dbReference type="Pfam" id="PF02219">
    <property type="entry name" value="MTHFR"/>
    <property type="match status" value="1"/>
</dbReference>
<dbReference type="PANTHER" id="PTHR45754:SF3">
    <property type="entry name" value="METHYLENETETRAHYDROFOLATE REDUCTASE (NADPH)"/>
    <property type="match status" value="1"/>
</dbReference>
<dbReference type="GO" id="GO:0009086">
    <property type="term" value="P:methionine biosynthetic process"/>
    <property type="evidence" value="ECO:0007669"/>
    <property type="project" value="TreeGrafter"/>
</dbReference>
<keyword evidence="5 8" id="KW-0274">FAD</keyword>
<protein>
    <recommendedName>
        <fullName evidence="8">Methylenetetrahydrofolate reductase</fullName>
    </recommendedName>
</protein>
<dbReference type="InterPro" id="IPR029041">
    <property type="entry name" value="FAD-linked_oxidoreductase-like"/>
</dbReference>
<comment type="cofactor">
    <cofactor evidence="1 8">
        <name>FAD</name>
        <dbReference type="ChEBI" id="CHEBI:57692"/>
    </cofactor>
</comment>
<dbReference type="EMBL" id="DVMQ01000012">
    <property type="protein sequence ID" value="HIU23976.1"/>
    <property type="molecule type" value="Genomic_DNA"/>
</dbReference>
<gene>
    <name evidence="9" type="ORF">IAD17_03535</name>
</gene>
<sequence length="290" mass="31551">MKIAEALAAKQTFSFEIFPPKGDFSVEEATKVAGELAFCNPDFISITFSAGGSGNSGNTAAIAARIQQENPHVMTMAHLTCMGSTRSEVDAYVSRLQADGVENVLALRGDPISGREPKDFSYACDLISYLKERDPELCIGAACYPEGHVACEDFSRSMEHLKAKQDAGADFLVSQLFFDNELFYRFRDACDRARIKIPVVAGIMPFTSESQVKRMAFTCGATIPAKLIKRLLATGEDPANVRRAGIEFACEQLVDLSRNGVDGLHVYTMNRPEVGRAAHDALVESGYLAS</sequence>
<evidence type="ECO:0000313" key="10">
    <source>
        <dbReference type="Proteomes" id="UP000824078"/>
    </source>
</evidence>
<accession>A0A9D1L4T7</accession>
<keyword evidence="4 8" id="KW-0285">Flavoprotein</keyword>